<protein>
    <submittedName>
        <fullName evidence="1">Uncharacterized protein</fullName>
    </submittedName>
</protein>
<accession>A0A1P8DUT0</accession>
<organism evidence="1 2">
    <name type="scientific">Escherichia phage vB_EcoS-IME253</name>
    <dbReference type="NCBI Taxonomy" id="1933412"/>
    <lineage>
        <taxon>Viruses</taxon>
        <taxon>Duplodnaviria</taxon>
        <taxon>Heunggongvirae</taxon>
        <taxon>Uroviricota</taxon>
        <taxon>Caudoviricetes</taxon>
        <taxon>Drexlerviridae</taxon>
        <taxon>Braunvirinae</taxon>
        <taxon>Rtpvirus</taxon>
        <taxon>Rtpvirus IME253</taxon>
    </lineage>
</organism>
<proteinExistence type="predicted"/>
<dbReference type="GeneID" id="54979366"/>
<evidence type="ECO:0000313" key="1">
    <source>
        <dbReference type="EMBL" id="APU93261.1"/>
    </source>
</evidence>
<dbReference type="RefSeq" id="YP_009789226.1">
    <property type="nucleotide sequence ID" value="NC_047810.1"/>
</dbReference>
<keyword evidence="2" id="KW-1185">Reference proteome</keyword>
<sequence length="265" mass="29787">MSDYGVELINDYGLKVADAEDVNYVLRSSGTFNDSNFYSYANSTSAISLMTTGMNSPLLFLKMNESRSRISQKPGVNKISPDFVNPNTTITKTSIDLFKWWNIPLGTVEYYIFDKWIPPERSDYGMQIFNESGSIIFDSGWYFLKLRDVLWLDPSYPNHSDQEGGSNWTNVGNIVNSANVSNSALSMPVGRGWVETSLQGGYYYNECCHLDSSGNLFISIIPTGIYLDVSPTGGWVGNMRTQVMVCDTSRLPLNYNPVEIRKENK</sequence>
<dbReference type="KEGG" id="vg:54979366"/>
<reference evidence="1 2" key="1">
    <citation type="submission" date="2016-04" db="EMBL/GenBank/DDBJ databases">
        <title>An efficient strategy for bacteriophage contamination control in bacterial fermentation.</title>
        <authorList>
            <person name="Xing S."/>
            <person name="Sun Q."/>
            <person name="An X."/>
            <person name="Mi Z."/>
            <person name="Tong Y."/>
        </authorList>
    </citation>
    <scope>NUCLEOTIDE SEQUENCE [LARGE SCALE GENOMIC DNA]</scope>
</reference>
<dbReference type="Proteomes" id="UP000225515">
    <property type="component" value="Segment"/>
</dbReference>
<name>A0A1P8DUT0_9CAUD</name>
<dbReference type="EMBL" id="KX130960">
    <property type="protein sequence ID" value="APU93261.1"/>
    <property type="molecule type" value="Genomic_DNA"/>
</dbReference>
<evidence type="ECO:0000313" key="2">
    <source>
        <dbReference type="Proteomes" id="UP000225515"/>
    </source>
</evidence>